<protein>
    <submittedName>
        <fullName evidence="4">Addiction module toxin RelE</fullName>
    </submittedName>
    <submittedName>
        <fullName evidence="3">Type II toxin-antitoxin system RelE/ParE family toxin</fullName>
    </submittedName>
</protein>
<evidence type="ECO:0000313" key="3">
    <source>
        <dbReference type="EMBL" id="ECZ5738327.1"/>
    </source>
</evidence>
<dbReference type="NCBIfam" id="TIGR02385">
    <property type="entry name" value="RelE_StbE"/>
    <property type="match status" value="1"/>
</dbReference>
<comment type="similarity">
    <text evidence="1">Belongs to the RelE toxin family.</text>
</comment>
<comment type="caution">
    <text evidence="3">The sequence shown here is derived from an EMBL/GenBank/DDBJ whole genome shotgun (WGS) entry which is preliminary data.</text>
</comment>
<evidence type="ECO:0000313" key="5">
    <source>
        <dbReference type="EMBL" id="RTJ97029.1"/>
    </source>
</evidence>
<evidence type="ECO:0000256" key="1">
    <source>
        <dbReference type="ARBA" id="ARBA00006226"/>
    </source>
</evidence>
<reference evidence="3 7" key="3">
    <citation type="submission" date="2019-10" db="EMBL/GenBank/DDBJ databases">
        <authorList>
            <consortium name="PulseNet: The National Subtyping Network for Foodborne Disease Surveillance"/>
            <person name="Tarr C.L."/>
            <person name="Trees E."/>
            <person name="Katz L.S."/>
            <person name="Carleton-Romer H.A."/>
            <person name="Stroika S."/>
            <person name="Kucerova Z."/>
            <person name="Roache K.F."/>
            <person name="Sabol A.L."/>
            <person name="Besser J."/>
            <person name="Gerner-Smidt P."/>
        </authorList>
    </citation>
    <scope>NUCLEOTIDE SEQUENCE [LARGE SCALE GENOMIC DNA]</scope>
    <source>
        <strain evidence="3 7">PNUSAC012091</strain>
    </source>
</reference>
<reference evidence="5 6" key="2">
    <citation type="journal article" date="2019" name="Appl. Environ. Microbiol.">
        <title>Population genetics and characterization of Campylobacter jejuni isolates in western jackdaws and game birds in Finland.</title>
        <authorList>
            <person name="Kovanen S."/>
            <person name="Rossi M."/>
            <person name="Pohja-Mykra M."/>
            <person name="Nieminen T."/>
            <person name="Raunio-Saarnisto M."/>
            <person name="Sauvala M."/>
            <person name="Fredriksson-Ahomaa M."/>
            <person name="Hanninen M.L."/>
            <person name="Kivisto R."/>
        </authorList>
    </citation>
    <scope>NUCLEOTIDE SEQUENCE [LARGE SCALE GENOMIC DNA]</scope>
    <source>
        <strain evidence="5 6">CB296</strain>
    </source>
</reference>
<dbReference type="Proteomes" id="UP000287237">
    <property type="component" value="Unassembled WGS sequence"/>
</dbReference>
<gene>
    <name evidence="4" type="ORF">AJY60_10090</name>
    <name evidence="5" type="ORF">C3H42_02195</name>
    <name evidence="3" type="ORF">F8Y55_06670</name>
</gene>
<dbReference type="RefSeq" id="WP_002869971.1">
    <property type="nucleotide sequence ID" value="NZ_CAXRTT010000010.1"/>
</dbReference>
<accession>A0A1E7NLH6</accession>
<name>A0A1E7NLH6_CAMJU</name>
<dbReference type="PANTHER" id="PTHR35601:SF1">
    <property type="entry name" value="TOXIN RELE"/>
    <property type="match status" value="1"/>
</dbReference>
<dbReference type="EMBL" id="PRCK01000001">
    <property type="protein sequence ID" value="RTJ97029.1"/>
    <property type="molecule type" value="Genomic_DNA"/>
</dbReference>
<evidence type="ECO:0000313" key="6">
    <source>
        <dbReference type="Proteomes" id="UP000287237"/>
    </source>
</evidence>
<reference evidence="4 8" key="1">
    <citation type="submission" date="2016-09" db="EMBL/GenBank/DDBJ databases">
        <title>Campylobacter from American crows.</title>
        <authorList>
            <person name="Weis A.M."/>
            <person name="Weimer B.C."/>
            <person name="Townsend A.K."/>
            <person name="Taff C."/>
        </authorList>
    </citation>
    <scope>NUCLEOTIDE SEQUENCE [LARGE SCALE GENOMIC DNA]</scope>
    <source>
        <strain evidence="4 8">BCW_3791</strain>
    </source>
</reference>
<dbReference type="Pfam" id="PF05016">
    <property type="entry name" value="ParE_toxin"/>
    <property type="match status" value="1"/>
</dbReference>
<evidence type="ECO:0000313" key="4">
    <source>
        <dbReference type="EMBL" id="OEV44627.1"/>
    </source>
</evidence>
<dbReference type="Proteomes" id="UP000421425">
    <property type="component" value="Unassembled WGS sequence"/>
</dbReference>
<dbReference type="EMBL" id="AALHBX010000011">
    <property type="protein sequence ID" value="ECZ5738327.1"/>
    <property type="molecule type" value="Genomic_DNA"/>
</dbReference>
<dbReference type="PANTHER" id="PTHR35601">
    <property type="entry name" value="TOXIN RELE"/>
    <property type="match status" value="1"/>
</dbReference>
<proteinExistence type="inferred from homology"/>
<dbReference type="SUPFAM" id="SSF143011">
    <property type="entry name" value="RelE-like"/>
    <property type="match status" value="1"/>
</dbReference>
<evidence type="ECO:0000313" key="8">
    <source>
        <dbReference type="Proteomes" id="UP000865560"/>
    </source>
</evidence>
<dbReference type="Gene3D" id="3.30.2310.20">
    <property type="entry name" value="RelE-like"/>
    <property type="match status" value="1"/>
</dbReference>
<keyword evidence="2" id="KW-1277">Toxin-antitoxin system</keyword>
<dbReference type="AlphaFoldDB" id="A0A1E7NLH6"/>
<organism evidence="3 7">
    <name type="scientific">Campylobacter jejuni</name>
    <dbReference type="NCBI Taxonomy" id="197"/>
    <lineage>
        <taxon>Bacteria</taxon>
        <taxon>Pseudomonadati</taxon>
        <taxon>Campylobacterota</taxon>
        <taxon>Epsilonproteobacteria</taxon>
        <taxon>Campylobacterales</taxon>
        <taxon>Campylobacteraceae</taxon>
        <taxon>Campylobacter</taxon>
    </lineage>
</organism>
<sequence>MIQIDFSQKAVKQIKKLDKEVQKQIKKWKEEIQSLESPNQKGKALKGNLKGLWRYRINDYRLICLNNDEKLTILCLEVGHRKEIYKR</sequence>
<dbReference type="Proteomes" id="UP000865560">
    <property type="component" value="Unassembled WGS sequence"/>
</dbReference>
<dbReference type="InterPro" id="IPR035093">
    <property type="entry name" value="RelE/ParE_toxin_dom_sf"/>
</dbReference>
<evidence type="ECO:0000256" key="2">
    <source>
        <dbReference type="ARBA" id="ARBA00022649"/>
    </source>
</evidence>
<dbReference type="EMBL" id="MJVJ01000126">
    <property type="protein sequence ID" value="OEV44627.1"/>
    <property type="molecule type" value="Genomic_DNA"/>
</dbReference>
<evidence type="ECO:0000313" key="7">
    <source>
        <dbReference type="Proteomes" id="UP000421425"/>
    </source>
</evidence>
<dbReference type="InterPro" id="IPR007712">
    <property type="entry name" value="RelE/ParE_toxin"/>
</dbReference>